<dbReference type="SUPFAM" id="SSF53335">
    <property type="entry name" value="S-adenosyl-L-methionine-dependent methyltransferases"/>
    <property type="match status" value="1"/>
</dbReference>
<dbReference type="EMBL" id="JBHUIY010000037">
    <property type="protein sequence ID" value="MFD2235139.1"/>
    <property type="molecule type" value="Genomic_DNA"/>
</dbReference>
<organism evidence="1 2">
    <name type="scientific">Phaeospirillum tilakii</name>
    <dbReference type="NCBI Taxonomy" id="741673"/>
    <lineage>
        <taxon>Bacteria</taxon>
        <taxon>Pseudomonadati</taxon>
        <taxon>Pseudomonadota</taxon>
        <taxon>Alphaproteobacteria</taxon>
        <taxon>Rhodospirillales</taxon>
        <taxon>Rhodospirillaceae</taxon>
        <taxon>Phaeospirillum</taxon>
    </lineage>
</organism>
<gene>
    <name evidence="1" type="ORF">ACFSNB_15100</name>
</gene>
<dbReference type="InterPro" id="IPR008884">
    <property type="entry name" value="TylF_MeTrfase"/>
</dbReference>
<dbReference type="PANTHER" id="PTHR40036:SF1">
    <property type="entry name" value="MACROCIN O-METHYLTRANSFERASE"/>
    <property type="match status" value="1"/>
</dbReference>
<dbReference type="GO" id="GO:0032259">
    <property type="term" value="P:methylation"/>
    <property type="evidence" value="ECO:0007669"/>
    <property type="project" value="UniProtKB-KW"/>
</dbReference>
<keyword evidence="1" id="KW-0489">Methyltransferase</keyword>
<proteinExistence type="predicted"/>
<reference evidence="2" key="1">
    <citation type="journal article" date="2019" name="Int. J. Syst. Evol. Microbiol.">
        <title>The Global Catalogue of Microorganisms (GCM) 10K type strain sequencing project: providing services to taxonomists for standard genome sequencing and annotation.</title>
        <authorList>
            <consortium name="The Broad Institute Genomics Platform"/>
            <consortium name="The Broad Institute Genome Sequencing Center for Infectious Disease"/>
            <person name="Wu L."/>
            <person name="Ma J."/>
        </authorList>
    </citation>
    <scope>NUCLEOTIDE SEQUENCE [LARGE SCALE GENOMIC DNA]</scope>
    <source>
        <strain evidence="2">KCTC 15012</strain>
    </source>
</reference>
<dbReference type="InterPro" id="IPR029063">
    <property type="entry name" value="SAM-dependent_MTases_sf"/>
</dbReference>
<dbReference type="Gene3D" id="3.40.50.150">
    <property type="entry name" value="Vaccinia Virus protein VP39"/>
    <property type="match status" value="1"/>
</dbReference>
<dbReference type="GO" id="GO:0008168">
    <property type="term" value="F:methyltransferase activity"/>
    <property type="evidence" value="ECO:0007669"/>
    <property type="project" value="UniProtKB-KW"/>
</dbReference>
<evidence type="ECO:0000313" key="1">
    <source>
        <dbReference type="EMBL" id="MFD2235139.1"/>
    </source>
</evidence>
<keyword evidence="2" id="KW-1185">Reference proteome</keyword>
<dbReference type="Proteomes" id="UP001597296">
    <property type="component" value="Unassembled WGS sequence"/>
</dbReference>
<protein>
    <submittedName>
        <fullName evidence="1">TylF/MycF/NovP-related O-methyltransferase</fullName>
        <ecNumber evidence="1">2.1.1.-</ecNumber>
    </submittedName>
</protein>
<dbReference type="EC" id="2.1.1.-" evidence="1"/>
<name>A0ABW5CCX0_9PROT</name>
<comment type="caution">
    <text evidence="1">The sequence shown here is derived from an EMBL/GenBank/DDBJ whole genome shotgun (WGS) entry which is preliminary data.</text>
</comment>
<dbReference type="Pfam" id="PF05711">
    <property type="entry name" value="TylF"/>
    <property type="match status" value="1"/>
</dbReference>
<keyword evidence="1" id="KW-0808">Transferase</keyword>
<dbReference type="PANTHER" id="PTHR40036">
    <property type="entry name" value="MACROCIN O-METHYLTRANSFERASE"/>
    <property type="match status" value="1"/>
</dbReference>
<sequence length="269" mass="30390">MREKLARWLERWVMTKAGEILGLGDGTRDTLLGLTVGGEGGTEEQRYRLAEALAAKVYPKYKFSELGRIFLEDEEFIALYRRAMDPDNWHSLDRKYTLYQIARAVSFLGGDAAECGVYKGGSALLLCLALREVGRTVHLFDSFEGLSAPETCDGSYWSEGALRVGEEKLRETLAPVDNYRIYRGWIPERFPDVTDIRFSFVHIDVDIYRPTLDSLSFFYDRMLSGGVILMDDYGFSSCPGAKLAADDFFSSRPERIVMLPTGQALVIKQ</sequence>
<dbReference type="RefSeq" id="WP_377318041.1">
    <property type="nucleotide sequence ID" value="NZ_JBHUIY010000037.1"/>
</dbReference>
<accession>A0ABW5CCX0</accession>
<evidence type="ECO:0000313" key="2">
    <source>
        <dbReference type="Proteomes" id="UP001597296"/>
    </source>
</evidence>